<dbReference type="Gene3D" id="1.10.287.130">
    <property type="match status" value="1"/>
</dbReference>
<evidence type="ECO:0000256" key="12">
    <source>
        <dbReference type="SAM" id="Phobius"/>
    </source>
</evidence>
<dbReference type="GO" id="GO:0000155">
    <property type="term" value="F:phosphorelay sensor kinase activity"/>
    <property type="evidence" value="ECO:0007669"/>
    <property type="project" value="InterPro"/>
</dbReference>
<evidence type="ECO:0000313" key="16">
    <source>
        <dbReference type="Proteomes" id="UP000502260"/>
    </source>
</evidence>
<evidence type="ECO:0000256" key="5">
    <source>
        <dbReference type="ARBA" id="ARBA00022679"/>
    </source>
</evidence>
<organism evidence="15 16">
    <name type="scientific">Sulfurimicrobium lacus</name>
    <dbReference type="NCBI Taxonomy" id="2715678"/>
    <lineage>
        <taxon>Bacteria</taxon>
        <taxon>Pseudomonadati</taxon>
        <taxon>Pseudomonadota</taxon>
        <taxon>Betaproteobacteria</taxon>
        <taxon>Nitrosomonadales</taxon>
        <taxon>Sulfuricellaceae</taxon>
        <taxon>Sulfurimicrobium</taxon>
    </lineage>
</organism>
<reference evidence="16" key="1">
    <citation type="submission" date="2020-03" db="EMBL/GenBank/DDBJ databases">
        <title>Complete genome sequence of sulfur-oxidizing bacterium skT11.</title>
        <authorList>
            <person name="Kanda M."/>
            <person name="Kojima H."/>
            <person name="Fukui M."/>
        </authorList>
    </citation>
    <scope>NUCLEOTIDE SEQUENCE [LARGE SCALE GENOMIC DNA]</scope>
    <source>
        <strain evidence="16">skT11</strain>
    </source>
</reference>
<keyword evidence="8 12" id="KW-1133">Transmembrane helix</keyword>
<dbReference type="Pfam" id="PF00512">
    <property type="entry name" value="HisKA"/>
    <property type="match status" value="1"/>
</dbReference>
<feature type="domain" description="Histidine kinase" evidence="13">
    <location>
        <begin position="161"/>
        <end position="374"/>
    </location>
</feature>
<evidence type="ECO:0000259" key="13">
    <source>
        <dbReference type="PROSITE" id="PS50109"/>
    </source>
</evidence>
<dbReference type="SMART" id="SM00388">
    <property type="entry name" value="HisKA"/>
    <property type="match status" value="1"/>
</dbReference>
<dbReference type="CDD" id="cd00082">
    <property type="entry name" value="HisKA"/>
    <property type="match status" value="1"/>
</dbReference>
<dbReference type="InterPro" id="IPR003660">
    <property type="entry name" value="HAMP_dom"/>
</dbReference>
<dbReference type="Gene3D" id="6.10.340.10">
    <property type="match status" value="1"/>
</dbReference>
<evidence type="ECO:0000256" key="10">
    <source>
        <dbReference type="ARBA" id="ARBA00023136"/>
    </source>
</evidence>
<accession>A0A6F8VCC7</accession>
<keyword evidence="6 12" id="KW-0812">Transmembrane</keyword>
<evidence type="ECO:0000256" key="9">
    <source>
        <dbReference type="ARBA" id="ARBA00023012"/>
    </source>
</evidence>
<dbReference type="InterPro" id="IPR005467">
    <property type="entry name" value="His_kinase_dom"/>
</dbReference>
<evidence type="ECO:0000259" key="14">
    <source>
        <dbReference type="PROSITE" id="PS50885"/>
    </source>
</evidence>
<dbReference type="InterPro" id="IPR050428">
    <property type="entry name" value="TCS_sensor_his_kinase"/>
</dbReference>
<evidence type="ECO:0000256" key="6">
    <source>
        <dbReference type="ARBA" id="ARBA00022692"/>
    </source>
</evidence>
<dbReference type="RefSeq" id="WP_173062840.1">
    <property type="nucleotide sequence ID" value="NZ_AP022853.1"/>
</dbReference>
<dbReference type="InterPro" id="IPR003594">
    <property type="entry name" value="HATPase_dom"/>
</dbReference>
<keyword evidence="4" id="KW-0597">Phosphoprotein</keyword>
<sequence length="375" mass="41173">MGRLFWKFFFFIWLAQLTTIAAVSTTFWLEHRAQEERLAQLGRNPPPSPELRPDGRPFPPGRFLRPGGPPRPGFPFVPVVPLVATLLASLIFAALLAWYFSKPIRNLRSAFEAVVNGDLAVRLGPVMGKRSDELADLGRNFDRMASHLSTLIDGQRRLLHDVSHELRSPLARLQAAIGLARQQPEKLESSLGRIERESERMDKLVGELLTLSRLEAGVMGAMDETISMDELVSDVVADARFEAEYIGRTVQYSGRGEALVKGNAELLHRALENVVRNALRHTPEGGMVALEVHLDASGNDVRFAVLDQGPGVPEKELNAIFEPFMRGESSQYNDGHGLGLAIARRVVEAHGGRIRAANRAGGGLCVEIVLPATCG</sequence>
<dbReference type="PANTHER" id="PTHR45436">
    <property type="entry name" value="SENSOR HISTIDINE KINASE YKOH"/>
    <property type="match status" value="1"/>
</dbReference>
<dbReference type="SUPFAM" id="SSF55874">
    <property type="entry name" value="ATPase domain of HSP90 chaperone/DNA topoisomerase II/histidine kinase"/>
    <property type="match status" value="1"/>
</dbReference>
<keyword evidence="9" id="KW-0902">Two-component regulatory system</keyword>
<dbReference type="AlphaFoldDB" id="A0A6F8VCC7"/>
<dbReference type="CDD" id="cd06225">
    <property type="entry name" value="HAMP"/>
    <property type="match status" value="1"/>
</dbReference>
<dbReference type="PRINTS" id="PR00344">
    <property type="entry name" value="BCTRLSENSOR"/>
</dbReference>
<dbReference type="InterPro" id="IPR036097">
    <property type="entry name" value="HisK_dim/P_sf"/>
</dbReference>
<dbReference type="Proteomes" id="UP000502260">
    <property type="component" value="Chromosome"/>
</dbReference>
<dbReference type="InterPro" id="IPR004358">
    <property type="entry name" value="Sig_transdc_His_kin-like_C"/>
</dbReference>
<name>A0A6F8VCC7_9PROT</name>
<keyword evidence="10 12" id="KW-0472">Membrane</keyword>
<dbReference type="PROSITE" id="PS50885">
    <property type="entry name" value="HAMP"/>
    <property type="match status" value="1"/>
</dbReference>
<feature type="region of interest" description="Disordered" evidence="11">
    <location>
        <begin position="39"/>
        <end position="64"/>
    </location>
</feature>
<dbReference type="SUPFAM" id="SSF47384">
    <property type="entry name" value="Homodimeric domain of signal transducing histidine kinase"/>
    <property type="match status" value="1"/>
</dbReference>
<dbReference type="KEGG" id="slac:SKTS_15520"/>
<dbReference type="SMART" id="SM00304">
    <property type="entry name" value="HAMP"/>
    <property type="match status" value="1"/>
</dbReference>
<feature type="compositionally biased region" description="Pro residues" evidence="11">
    <location>
        <begin position="44"/>
        <end position="60"/>
    </location>
</feature>
<dbReference type="Gene3D" id="3.30.565.10">
    <property type="entry name" value="Histidine kinase-like ATPase, C-terminal domain"/>
    <property type="match status" value="1"/>
</dbReference>
<comment type="subcellular location">
    <subcellularLocation>
        <location evidence="2">Membrane</location>
        <topology evidence="2">Multi-pass membrane protein</topology>
    </subcellularLocation>
</comment>
<dbReference type="SMART" id="SM00387">
    <property type="entry name" value="HATPase_c"/>
    <property type="match status" value="1"/>
</dbReference>
<evidence type="ECO:0000256" key="1">
    <source>
        <dbReference type="ARBA" id="ARBA00000085"/>
    </source>
</evidence>
<evidence type="ECO:0000313" key="15">
    <source>
        <dbReference type="EMBL" id="BCB26666.1"/>
    </source>
</evidence>
<keyword evidence="5" id="KW-0808">Transferase</keyword>
<dbReference type="PANTHER" id="PTHR45436:SF15">
    <property type="entry name" value="SENSOR HISTIDINE KINASE CUSS"/>
    <property type="match status" value="1"/>
</dbReference>
<evidence type="ECO:0000256" key="3">
    <source>
        <dbReference type="ARBA" id="ARBA00012438"/>
    </source>
</evidence>
<dbReference type="PROSITE" id="PS50109">
    <property type="entry name" value="HIS_KIN"/>
    <property type="match status" value="1"/>
</dbReference>
<dbReference type="Pfam" id="PF00672">
    <property type="entry name" value="HAMP"/>
    <property type="match status" value="1"/>
</dbReference>
<evidence type="ECO:0000256" key="8">
    <source>
        <dbReference type="ARBA" id="ARBA00022989"/>
    </source>
</evidence>
<dbReference type="GO" id="GO:0005886">
    <property type="term" value="C:plasma membrane"/>
    <property type="evidence" value="ECO:0007669"/>
    <property type="project" value="TreeGrafter"/>
</dbReference>
<feature type="domain" description="HAMP" evidence="14">
    <location>
        <begin position="98"/>
        <end position="153"/>
    </location>
</feature>
<dbReference type="InterPro" id="IPR036890">
    <property type="entry name" value="HATPase_C_sf"/>
</dbReference>
<dbReference type="Pfam" id="PF02518">
    <property type="entry name" value="HATPase_c"/>
    <property type="match status" value="1"/>
</dbReference>
<proteinExistence type="predicted"/>
<keyword evidence="7" id="KW-0418">Kinase</keyword>
<dbReference type="EC" id="2.7.13.3" evidence="3"/>
<feature type="transmembrane region" description="Helical" evidence="12">
    <location>
        <begin position="79"/>
        <end position="100"/>
    </location>
</feature>
<evidence type="ECO:0000256" key="4">
    <source>
        <dbReference type="ARBA" id="ARBA00022553"/>
    </source>
</evidence>
<dbReference type="InterPro" id="IPR003661">
    <property type="entry name" value="HisK_dim/P_dom"/>
</dbReference>
<dbReference type="SUPFAM" id="SSF158472">
    <property type="entry name" value="HAMP domain-like"/>
    <property type="match status" value="1"/>
</dbReference>
<evidence type="ECO:0000256" key="11">
    <source>
        <dbReference type="SAM" id="MobiDB-lite"/>
    </source>
</evidence>
<comment type="catalytic activity">
    <reaction evidence="1">
        <text>ATP + protein L-histidine = ADP + protein N-phospho-L-histidine.</text>
        <dbReference type="EC" id="2.7.13.3"/>
    </reaction>
</comment>
<protein>
    <recommendedName>
        <fullName evidence="3">histidine kinase</fullName>
        <ecNumber evidence="3">2.7.13.3</ecNumber>
    </recommendedName>
</protein>
<evidence type="ECO:0000256" key="7">
    <source>
        <dbReference type="ARBA" id="ARBA00022777"/>
    </source>
</evidence>
<gene>
    <name evidence="15" type="ORF">SKTS_15520</name>
</gene>
<evidence type="ECO:0000256" key="2">
    <source>
        <dbReference type="ARBA" id="ARBA00004141"/>
    </source>
</evidence>
<keyword evidence="16" id="KW-1185">Reference proteome</keyword>
<dbReference type="EMBL" id="AP022853">
    <property type="protein sequence ID" value="BCB26666.1"/>
    <property type="molecule type" value="Genomic_DNA"/>
</dbReference>